<evidence type="ECO:0000313" key="1">
    <source>
        <dbReference type="EMBL" id="MCH99122.1"/>
    </source>
</evidence>
<reference evidence="1 2" key="1">
    <citation type="journal article" date="2018" name="Front. Plant Sci.">
        <title>Red Clover (Trifolium pratense) and Zigzag Clover (T. medium) - A Picture of Genomic Similarities and Differences.</title>
        <authorList>
            <person name="Dluhosova J."/>
            <person name="Istvanek J."/>
            <person name="Nedelnik J."/>
            <person name="Repkova J."/>
        </authorList>
    </citation>
    <scope>NUCLEOTIDE SEQUENCE [LARGE SCALE GENOMIC DNA]</scope>
    <source>
        <strain evidence="2">cv. 10/8</strain>
        <tissue evidence="1">Leaf</tissue>
    </source>
</reference>
<protein>
    <submittedName>
        <fullName evidence="1">Uncharacterized protein</fullName>
    </submittedName>
</protein>
<dbReference type="AlphaFoldDB" id="A0A392NH75"/>
<proteinExistence type="predicted"/>
<name>A0A392NH75_9FABA</name>
<evidence type="ECO:0000313" key="2">
    <source>
        <dbReference type="Proteomes" id="UP000265520"/>
    </source>
</evidence>
<dbReference type="Proteomes" id="UP000265520">
    <property type="component" value="Unassembled WGS sequence"/>
</dbReference>
<organism evidence="1 2">
    <name type="scientific">Trifolium medium</name>
    <dbReference type="NCBI Taxonomy" id="97028"/>
    <lineage>
        <taxon>Eukaryota</taxon>
        <taxon>Viridiplantae</taxon>
        <taxon>Streptophyta</taxon>
        <taxon>Embryophyta</taxon>
        <taxon>Tracheophyta</taxon>
        <taxon>Spermatophyta</taxon>
        <taxon>Magnoliopsida</taxon>
        <taxon>eudicotyledons</taxon>
        <taxon>Gunneridae</taxon>
        <taxon>Pentapetalae</taxon>
        <taxon>rosids</taxon>
        <taxon>fabids</taxon>
        <taxon>Fabales</taxon>
        <taxon>Fabaceae</taxon>
        <taxon>Papilionoideae</taxon>
        <taxon>50 kb inversion clade</taxon>
        <taxon>NPAAA clade</taxon>
        <taxon>Hologalegina</taxon>
        <taxon>IRL clade</taxon>
        <taxon>Trifolieae</taxon>
        <taxon>Trifolium</taxon>
    </lineage>
</organism>
<dbReference type="EMBL" id="LXQA010039434">
    <property type="protein sequence ID" value="MCH99122.1"/>
    <property type="molecule type" value="Genomic_DNA"/>
</dbReference>
<comment type="caution">
    <text evidence="1">The sequence shown here is derived from an EMBL/GenBank/DDBJ whole genome shotgun (WGS) entry which is preliminary data.</text>
</comment>
<sequence length="126" mass="14333">MNVTEKQQHPCSSLLHHLSMLLAAIHLRPEQPLPVCPSRHGRNTISLIDAPPPFRRRLHRGLIETNSSTLSPHRPASHPCRRDGIGQTEGDCLRRRWDMDGHGGGKKVRRCEAKKTEKEGWLLFIL</sequence>
<accession>A0A392NH75</accession>
<keyword evidence="2" id="KW-1185">Reference proteome</keyword>